<dbReference type="SMART" id="SM00028">
    <property type="entry name" value="TPR"/>
    <property type="match status" value="3"/>
</dbReference>
<gene>
    <name evidence="3" type="ORF">E3J48_03310</name>
</gene>
<dbReference type="Pfam" id="PF13414">
    <property type="entry name" value="TPR_11"/>
    <property type="match status" value="1"/>
</dbReference>
<dbReference type="InterPro" id="IPR011990">
    <property type="entry name" value="TPR-like_helical_dom_sf"/>
</dbReference>
<dbReference type="PANTHER" id="PTHR12558:SF13">
    <property type="entry name" value="CELL DIVISION CYCLE PROTEIN 27 HOMOLOG"/>
    <property type="match status" value="1"/>
</dbReference>
<keyword evidence="2" id="KW-0472">Membrane</keyword>
<evidence type="ECO:0000313" key="3">
    <source>
        <dbReference type="EMBL" id="TET62988.1"/>
    </source>
</evidence>
<name>A0A523W7I9_UNCAE</name>
<feature type="repeat" description="TPR" evidence="1">
    <location>
        <begin position="416"/>
        <end position="449"/>
    </location>
</feature>
<comment type="caution">
    <text evidence="3">The sequence shown here is derived from an EMBL/GenBank/DDBJ whole genome shotgun (WGS) entry which is preliminary data.</text>
</comment>
<dbReference type="Gene3D" id="1.25.40.10">
    <property type="entry name" value="Tetratricopeptide repeat domain"/>
    <property type="match status" value="1"/>
</dbReference>
<dbReference type="Pfam" id="PF13181">
    <property type="entry name" value="TPR_8"/>
    <property type="match status" value="1"/>
</dbReference>
<dbReference type="PROSITE" id="PS50005">
    <property type="entry name" value="TPR"/>
    <property type="match status" value="2"/>
</dbReference>
<accession>A0A523W7I9</accession>
<sequence>MRRWWQFSHSSSQLFVKIRFLGIIAGIILWIATNNVVKVIKYDFSFLHFMLNNFTASYDQKMASKWGFYNFLKFVKDHTPPTALIVHPHPAGPWINLGHELLLQYFLYPRQLEQGPPGEVERSWMLTHTLVAWGEGTTQDKRMYGWPKFPVNVRKFYYMPSKRKFFLDELGVILGDSGQLLTSSERLLDNYMSDSEKEIDHHSIIELNGRSLEYLELTYTLSTYDYWTKKVNFSLMPETLIQVKVKASVKYSINLIAEVEYDTGKIAIFSSLPNRKIGSWESLSISELYSKAKEYAQLKGWDLREMRITKVGVNTGLPLPLPYLEKYGVIELERGQERETPDKRIDHSPLFLSLGDFYRVKGNLEEAKVNYELAVKLYSASIWAHYRLGDIYRKKNEPVKAIAQYKKTIQLEPDVSWFYFALAEVYKEQNKTDLAKRYYTKALELDPLNSWAKLALEAISKKG</sequence>
<reference evidence="3 4" key="1">
    <citation type="submission" date="2019-03" db="EMBL/GenBank/DDBJ databases">
        <title>Metabolic potential of uncultured bacteria and archaea associated with petroleum seepage in deep-sea sediments.</title>
        <authorList>
            <person name="Dong X."/>
            <person name="Hubert C."/>
        </authorList>
    </citation>
    <scope>NUCLEOTIDE SEQUENCE [LARGE SCALE GENOMIC DNA]</scope>
    <source>
        <strain evidence="3">E29_bin52</strain>
    </source>
</reference>
<dbReference type="PANTHER" id="PTHR12558">
    <property type="entry name" value="CELL DIVISION CYCLE 16,23,27"/>
    <property type="match status" value="1"/>
</dbReference>
<dbReference type="Proteomes" id="UP000319130">
    <property type="component" value="Unassembled WGS sequence"/>
</dbReference>
<dbReference type="AlphaFoldDB" id="A0A523W7I9"/>
<keyword evidence="2" id="KW-0812">Transmembrane</keyword>
<keyword evidence="2" id="KW-1133">Transmembrane helix</keyword>
<organism evidence="3 4">
    <name type="scientific">Aerophobetes bacterium</name>
    <dbReference type="NCBI Taxonomy" id="2030807"/>
    <lineage>
        <taxon>Bacteria</taxon>
        <taxon>Candidatus Aerophobota</taxon>
    </lineage>
</organism>
<dbReference type="EMBL" id="SOIZ01000139">
    <property type="protein sequence ID" value="TET62988.1"/>
    <property type="molecule type" value="Genomic_DNA"/>
</dbReference>
<evidence type="ECO:0000313" key="4">
    <source>
        <dbReference type="Proteomes" id="UP000319130"/>
    </source>
</evidence>
<proteinExistence type="predicted"/>
<dbReference type="SUPFAM" id="SSF48452">
    <property type="entry name" value="TPR-like"/>
    <property type="match status" value="1"/>
</dbReference>
<protein>
    <submittedName>
        <fullName evidence="3">Tetratricopeptide repeat protein</fullName>
    </submittedName>
</protein>
<feature type="transmembrane region" description="Helical" evidence="2">
    <location>
        <begin position="12"/>
        <end position="32"/>
    </location>
</feature>
<keyword evidence="1" id="KW-0802">TPR repeat</keyword>
<evidence type="ECO:0000256" key="1">
    <source>
        <dbReference type="PROSITE-ProRule" id="PRU00339"/>
    </source>
</evidence>
<feature type="repeat" description="TPR" evidence="1">
    <location>
        <begin position="382"/>
        <end position="415"/>
    </location>
</feature>
<evidence type="ECO:0000256" key="2">
    <source>
        <dbReference type="SAM" id="Phobius"/>
    </source>
</evidence>
<dbReference type="InterPro" id="IPR019734">
    <property type="entry name" value="TPR_rpt"/>
</dbReference>